<dbReference type="Pfam" id="PF00724">
    <property type="entry name" value="Oxidored_FMN"/>
    <property type="match status" value="1"/>
</dbReference>
<feature type="domain" description="NADH:flavin oxidoreductase/NADH oxidase N-terminal" evidence="1">
    <location>
        <begin position="9"/>
        <end position="62"/>
    </location>
</feature>
<dbReference type="KEGG" id="lnn:F0161_02790"/>
<proteinExistence type="predicted"/>
<sequence length="64" mass="6909">MRKLSDSLTLRNKVVLPTRIMMAAMCDISADEDGKVTEDEVKYMSAHASAASLIVTGYASVSDN</sequence>
<dbReference type="Gene3D" id="3.20.20.70">
    <property type="entry name" value="Aldolase class I"/>
    <property type="match status" value="1"/>
</dbReference>
<evidence type="ECO:0000313" key="2">
    <source>
        <dbReference type="EMBL" id="QER66906.1"/>
    </source>
</evidence>
<name>A0A5P1WZA9_9LACO</name>
<dbReference type="GO" id="GO:0016491">
    <property type="term" value="F:oxidoreductase activity"/>
    <property type="evidence" value="ECO:0007669"/>
    <property type="project" value="InterPro"/>
</dbReference>
<evidence type="ECO:0000259" key="1">
    <source>
        <dbReference type="Pfam" id="PF00724"/>
    </source>
</evidence>
<dbReference type="Proteomes" id="UP000325295">
    <property type="component" value="Chromosome"/>
</dbReference>
<accession>A0A5P1WZA9</accession>
<reference evidence="2 3" key="1">
    <citation type="submission" date="2019-09" db="EMBL/GenBank/DDBJ databases">
        <title>Complete Genome Sequence of Lactobacillus nenjiangensis SH-Y15, isolated from sauerkraut.</title>
        <authorList>
            <person name="Yang H."/>
        </authorList>
    </citation>
    <scope>NUCLEOTIDE SEQUENCE [LARGE SCALE GENOMIC DNA]</scope>
    <source>
        <strain evidence="2 3">SH-Y15</strain>
    </source>
</reference>
<keyword evidence="3" id="KW-1185">Reference proteome</keyword>
<dbReference type="InterPro" id="IPR013785">
    <property type="entry name" value="Aldolase_TIM"/>
</dbReference>
<protein>
    <recommendedName>
        <fullName evidence="1">NADH:flavin oxidoreductase/NADH oxidase N-terminal domain-containing protein</fullName>
    </recommendedName>
</protein>
<dbReference type="InterPro" id="IPR001155">
    <property type="entry name" value="OxRdtase_FMN_N"/>
</dbReference>
<dbReference type="GO" id="GO:0010181">
    <property type="term" value="F:FMN binding"/>
    <property type="evidence" value="ECO:0007669"/>
    <property type="project" value="InterPro"/>
</dbReference>
<evidence type="ECO:0000313" key="3">
    <source>
        <dbReference type="Proteomes" id="UP000325295"/>
    </source>
</evidence>
<gene>
    <name evidence="2" type="ORF">F0161_02790</name>
</gene>
<dbReference type="SUPFAM" id="SSF51395">
    <property type="entry name" value="FMN-linked oxidoreductases"/>
    <property type="match status" value="1"/>
</dbReference>
<dbReference type="AlphaFoldDB" id="A0A5P1WZA9"/>
<organism evidence="2 3">
    <name type="scientific">Paucilactobacillus nenjiangensis</name>
    <dbReference type="NCBI Taxonomy" id="1296540"/>
    <lineage>
        <taxon>Bacteria</taxon>
        <taxon>Bacillati</taxon>
        <taxon>Bacillota</taxon>
        <taxon>Bacilli</taxon>
        <taxon>Lactobacillales</taxon>
        <taxon>Lactobacillaceae</taxon>
        <taxon>Paucilactobacillus</taxon>
    </lineage>
</organism>
<dbReference type="RefSeq" id="WP_150203656.1">
    <property type="nucleotide sequence ID" value="NZ_CAUQTN010000005.1"/>
</dbReference>
<dbReference type="EMBL" id="CP043939">
    <property type="protein sequence ID" value="QER66906.1"/>
    <property type="molecule type" value="Genomic_DNA"/>
</dbReference>